<keyword evidence="2" id="KW-1185">Reference proteome</keyword>
<gene>
    <name evidence="1" type="ORF">OIU85_027059</name>
</gene>
<comment type="caution">
    <text evidence="1">The sequence shown here is derived from an EMBL/GenBank/DDBJ whole genome shotgun (WGS) entry which is preliminary data.</text>
</comment>
<dbReference type="EMBL" id="JAPFFL010000007">
    <property type="protein sequence ID" value="KAJ6715621.1"/>
    <property type="molecule type" value="Genomic_DNA"/>
</dbReference>
<dbReference type="Proteomes" id="UP001151529">
    <property type="component" value="Chromosome 1"/>
</dbReference>
<accession>A0A9Q0TPQ8</accession>
<sequence>MHGMFLDHPLLDSSVFLWIPSFTSFSIRVPVVPVHICLPEAHVEALATGSVTCEGEKRIKSECINFVAHK</sequence>
<reference evidence="1" key="1">
    <citation type="submission" date="2022-11" db="EMBL/GenBank/DDBJ databases">
        <authorList>
            <person name="Hyden B.L."/>
            <person name="Feng K."/>
            <person name="Yates T."/>
            <person name="Jawdy S."/>
            <person name="Smart L.B."/>
            <person name="Muchero W."/>
        </authorList>
    </citation>
    <scope>NUCLEOTIDE SEQUENCE</scope>
    <source>
        <tissue evidence="1">Shoot tip</tissue>
    </source>
</reference>
<organism evidence="1 2">
    <name type="scientific">Salix viminalis</name>
    <name type="common">Common osier</name>
    <name type="synonym">Basket willow</name>
    <dbReference type="NCBI Taxonomy" id="40686"/>
    <lineage>
        <taxon>Eukaryota</taxon>
        <taxon>Viridiplantae</taxon>
        <taxon>Streptophyta</taxon>
        <taxon>Embryophyta</taxon>
        <taxon>Tracheophyta</taxon>
        <taxon>Spermatophyta</taxon>
        <taxon>Magnoliopsida</taxon>
        <taxon>eudicotyledons</taxon>
        <taxon>Gunneridae</taxon>
        <taxon>Pentapetalae</taxon>
        <taxon>rosids</taxon>
        <taxon>fabids</taxon>
        <taxon>Malpighiales</taxon>
        <taxon>Salicaceae</taxon>
        <taxon>Saliceae</taxon>
        <taxon>Salix</taxon>
    </lineage>
</organism>
<dbReference type="AlphaFoldDB" id="A0A9Q0TPQ8"/>
<evidence type="ECO:0000313" key="2">
    <source>
        <dbReference type="Proteomes" id="UP001151529"/>
    </source>
</evidence>
<name>A0A9Q0TPQ8_SALVM</name>
<proteinExistence type="predicted"/>
<reference evidence="1" key="2">
    <citation type="journal article" date="2023" name="Int. J. Mol. Sci.">
        <title>De Novo Assembly and Annotation of 11 Diverse Shrub Willow (Salix) Genomes Reveals Novel Gene Organization in Sex-Linked Regions.</title>
        <authorList>
            <person name="Hyden B."/>
            <person name="Feng K."/>
            <person name="Yates T.B."/>
            <person name="Jawdy S."/>
            <person name="Cereghino C."/>
            <person name="Smart L.B."/>
            <person name="Muchero W."/>
        </authorList>
    </citation>
    <scope>NUCLEOTIDE SEQUENCE [LARGE SCALE GENOMIC DNA]</scope>
    <source>
        <tissue evidence="1">Shoot tip</tissue>
    </source>
</reference>
<evidence type="ECO:0000313" key="1">
    <source>
        <dbReference type="EMBL" id="KAJ6715621.1"/>
    </source>
</evidence>
<dbReference type="OrthoDB" id="564260at2759"/>
<protein>
    <submittedName>
        <fullName evidence="1">Uncharacterized protein</fullName>
    </submittedName>
</protein>